<dbReference type="EMBL" id="JAEEGC010000043">
    <property type="protein sequence ID" value="MBV7273352.1"/>
    <property type="molecule type" value="Genomic_DNA"/>
</dbReference>
<evidence type="ECO:0000313" key="7">
    <source>
        <dbReference type="Proteomes" id="UP000694308"/>
    </source>
</evidence>
<sequence>MDLNYNVISSEVKENIILKSAIDNPEFKFNIQTKNLLPKIQSDKSIIFYDKKDTSKAVFIMAAPVMMDANKAHSENIDISLDQNKNGYVLTMKPDNSWLNSADRVYPVTIDPPVQTSLDINSIHDTFIGSAIPSENRQNSILLGVGNGSASGVTRSYIKFDLPTLQTGDLITNAQLGLSLYSDKTSSTQIDIHKVLSNWDPSTLIWNNRADYAGKIEEYKTVTGAAGTDFFWDITGIVKDWYTTGNNYGLMLMNNNEGSGYTEFVSSDTSSAYAGYRPQVTLWYVNNSGLENYWTYHSAAIGRAGTGYVNDYNGNLVFTHNDLDMNGNKMPISITHVFNSNDKGSSSGYGLGWRLNLSQRVIPQTFSGIQYYVYIDEDGTKHYFKKDDSTGKYKDDAGLDSILTINSDGGYTIKDNKDNQLIFVPGGYLYQIKDSNGNTATLSYSGTTLSKITDGAGRVILLDSTPEGYLLGITDSSGRRTSFL</sequence>
<comment type="subcellular location">
    <subcellularLocation>
        <location evidence="1">Secreted</location>
    </subcellularLocation>
</comment>
<dbReference type="InterPro" id="IPR045351">
    <property type="entry name" value="DUF6531"/>
</dbReference>
<evidence type="ECO:0000256" key="2">
    <source>
        <dbReference type="ARBA" id="ARBA00022525"/>
    </source>
</evidence>
<dbReference type="InterPro" id="IPR055372">
    <property type="entry name" value="CBM96"/>
</dbReference>
<dbReference type="NCBIfam" id="NF033679">
    <property type="entry name" value="DNRLRE_dom"/>
    <property type="match status" value="1"/>
</dbReference>
<dbReference type="Pfam" id="PF24517">
    <property type="entry name" value="CBM96"/>
    <property type="match status" value="1"/>
</dbReference>
<evidence type="ECO:0000313" key="6">
    <source>
        <dbReference type="EMBL" id="MBV7273352.1"/>
    </source>
</evidence>
<comment type="caution">
    <text evidence="6">The sequence shown here is derived from an EMBL/GenBank/DDBJ whole genome shotgun (WGS) entry which is preliminary data.</text>
</comment>
<dbReference type="GO" id="GO:0005576">
    <property type="term" value="C:extracellular region"/>
    <property type="evidence" value="ECO:0007669"/>
    <property type="project" value="UniProtKB-SubCell"/>
</dbReference>
<dbReference type="AlphaFoldDB" id="A0A949WV72"/>
<evidence type="ECO:0000259" key="5">
    <source>
        <dbReference type="Pfam" id="PF24517"/>
    </source>
</evidence>
<feature type="domain" description="Carbohydrate-binding module family 96" evidence="5">
    <location>
        <begin position="120"/>
        <end position="271"/>
    </location>
</feature>
<gene>
    <name evidence="6" type="ORF">I6U48_10570</name>
</gene>
<dbReference type="Pfam" id="PF20148">
    <property type="entry name" value="DUF6531"/>
    <property type="match status" value="1"/>
</dbReference>
<evidence type="ECO:0000256" key="3">
    <source>
        <dbReference type="ARBA" id="ARBA00022729"/>
    </source>
</evidence>
<evidence type="ECO:0000259" key="4">
    <source>
        <dbReference type="Pfam" id="PF20148"/>
    </source>
</evidence>
<keyword evidence="2" id="KW-0964">Secreted</keyword>
<keyword evidence="7" id="KW-1185">Reference proteome</keyword>
<accession>A0A949WV72</accession>
<proteinExistence type="predicted"/>
<evidence type="ECO:0000256" key="1">
    <source>
        <dbReference type="ARBA" id="ARBA00004613"/>
    </source>
</evidence>
<name>A0A949WV72_9CLOT</name>
<dbReference type="Proteomes" id="UP000694308">
    <property type="component" value="Unassembled WGS sequence"/>
</dbReference>
<organism evidence="6 7">
    <name type="scientific">Clostridium thailandense</name>
    <dbReference type="NCBI Taxonomy" id="2794346"/>
    <lineage>
        <taxon>Bacteria</taxon>
        <taxon>Bacillati</taxon>
        <taxon>Bacillota</taxon>
        <taxon>Clostridia</taxon>
        <taxon>Eubacteriales</taxon>
        <taxon>Clostridiaceae</taxon>
        <taxon>Clostridium</taxon>
    </lineage>
</organism>
<reference evidence="6" key="1">
    <citation type="submission" date="2020-12" db="EMBL/GenBank/DDBJ databases">
        <title>Clostridium thailandense sp. nov., a novel acetogenic bacterium isolated from peat land soil in Thailand.</title>
        <authorList>
            <person name="Chaikitkaew S."/>
            <person name="Birkeland N.K."/>
        </authorList>
    </citation>
    <scope>NUCLEOTIDE SEQUENCE</scope>
    <source>
        <strain evidence="6">PL3</strain>
    </source>
</reference>
<keyword evidence="3" id="KW-0732">Signal</keyword>
<protein>
    <submittedName>
        <fullName evidence="6">DNRLRE domain-containing protein</fullName>
    </submittedName>
</protein>
<dbReference type="RefSeq" id="WP_218320384.1">
    <property type="nucleotide sequence ID" value="NZ_JAEEGC010000043.1"/>
</dbReference>
<feature type="domain" description="DUF6531" evidence="4">
    <location>
        <begin position="309"/>
        <end position="384"/>
    </location>
</feature>